<protein>
    <submittedName>
        <fullName evidence="1">Uncharacterized protein</fullName>
    </submittedName>
</protein>
<name>A0AAV4V9M5_9ARAC</name>
<sequence>MCRPSTINLSRRGHSKIFLEESVSYDPIACMAVLEPDSEKHLDVKMSEDNLLQCHTDSHYFSIEGGFFIFRQKHRNNGKYILAPTFGECSVKQPFV</sequence>
<comment type="caution">
    <text evidence="1">The sequence shown here is derived from an EMBL/GenBank/DDBJ whole genome shotgun (WGS) entry which is preliminary data.</text>
</comment>
<dbReference type="Proteomes" id="UP001054837">
    <property type="component" value="Unassembled WGS sequence"/>
</dbReference>
<reference evidence="1 2" key="1">
    <citation type="submission" date="2021-06" db="EMBL/GenBank/DDBJ databases">
        <title>Caerostris darwini draft genome.</title>
        <authorList>
            <person name="Kono N."/>
            <person name="Arakawa K."/>
        </authorList>
    </citation>
    <scope>NUCLEOTIDE SEQUENCE [LARGE SCALE GENOMIC DNA]</scope>
</reference>
<dbReference type="EMBL" id="BPLQ01012633">
    <property type="protein sequence ID" value="GIY66646.1"/>
    <property type="molecule type" value="Genomic_DNA"/>
</dbReference>
<proteinExistence type="predicted"/>
<organism evidence="1 2">
    <name type="scientific">Caerostris darwini</name>
    <dbReference type="NCBI Taxonomy" id="1538125"/>
    <lineage>
        <taxon>Eukaryota</taxon>
        <taxon>Metazoa</taxon>
        <taxon>Ecdysozoa</taxon>
        <taxon>Arthropoda</taxon>
        <taxon>Chelicerata</taxon>
        <taxon>Arachnida</taxon>
        <taxon>Araneae</taxon>
        <taxon>Araneomorphae</taxon>
        <taxon>Entelegynae</taxon>
        <taxon>Araneoidea</taxon>
        <taxon>Araneidae</taxon>
        <taxon>Caerostris</taxon>
    </lineage>
</organism>
<evidence type="ECO:0000313" key="1">
    <source>
        <dbReference type="EMBL" id="GIY66646.1"/>
    </source>
</evidence>
<keyword evidence="2" id="KW-1185">Reference proteome</keyword>
<evidence type="ECO:0000313" key="2">
    <source>
        <dbReference type="Proteomes" id="UP001054837"/>
    </source>
</evidence>
<gene>
    <name evidence="1" type="ORF">CDAR_319561</name>
</gene>
<dbReference type="AlphaFoldDB" id="A0AAV4V9M5"/>
<accession>A0AAV4V9M5</accession>